<name>A0A5B0EEJ3_9MICC</name>
<dbReference type="OrthoDB" id="517418at2"/>
<evidence type="ECO:0000313" key="2">
    <source>
        <dbReference type="Proteomes" id="UP000323856"/>
    </source>
</evidence>
<protein>
    <submittedName>
        <fullName evidence="1">Uncharacterized protein</fullName>
    </submittedName>
</protein>
<proteinExistence type="predicted"/>
<organism evidence="1 2">
    <name type="scientific">Paeniglutamicibacter gangotriensis</name>
    <dbReference type="NCBI Taxonomy" id="254787"/>
    <lineage>
        <taxon>Bacteria</taxon>
        <taxon>Bacillati</taxon>
        <taxon>Actinomycetota</taxon>
        <taxon>Actinomycetes</taxon>
        <taxon>Micrococcales</taxon>
        <taxon>Micrococcaceae</taxon>
        <taxon>Paeniglutamicibacter</taxon>
    </lineage>
</organism>
<dbReference type="GO" id="GO:0006355">
    <property type="term" value="P:regulation of DNA-templated transcription"/>
    <property type="evidence" value="ECO:0007669"/>
    <property type="project" value="InterPro"/>
</dbReference>
<accession>A0A5B0EEJ3</accession>
<sequence>MANVTPNRRRPPADPELEKKIEQFGHEAATVPEQRQASLAPELPASKATVGFNFKMTPKDHQRLKELCAREERSIQYMLNKIVWPAVERLQKEAGRT</sequence>
<dbReference type="RefSeq" id="WP_149619460.1">
    <property type="nucleotide sequence ID" value="NZ_VOBL01000008.1"/>
</dbReference>
<reference evidence="1 2" key="1">
    <citation type="submission" date="2019-07" db="EMBL/GenBank/DDBJ databases">
        <title>Analysis of the biochemical properties, biological activity and biotechnological potential of siderophores and biosurfactants produced by Antarctic psychrotolerant bacteria.</title>
        <authorList>
            <person name="Styczynski M."/>
            <person name="Krucon T."/>
            <person name="Decewicz P."/>
            <person name="Dziewit L."/>
        </authorList>
    </citation>
    <scope>NUCLEOTIDE SEQUENCE [LARGE SCALE GENOMIC DNA]</scope>
    <source>
        <strain evidence="1 2">ANT_H27</strain>
    </source>
</reference>
<dbReference type="EMBL" id="VOBL01000008">
    <property type="protein sequence ID" value="KAA0977076.1"/>
    <property type="molecule type" value="Genomic_DNA"/>
</dbReference>
<comment type="caution">
    <text evidence="1">The sequence shown here is derived from an EMBL/GenBank/DDBJ whole genome shotgun (WGS) entry which is preliminary data.</text>
</comment>
<evidence type="ECO:0000313" key="1">
    <source>
        <dbReference type="EMBL" id="KAA0977076.1"/>
    </source>
</evidence>
<gene>
    <name evidence="1" type="ORF">FQ154_09210</name>
</gene>
<dbReference type="Proteomes" id="UP000323856">
    <property type="component" value="Unassembled WGS sequence"/>
</dbReference>
<dbReference type="InterPro" id="IPR010985">
    <property type="entry name" value="Ribbon_hlx_hlx"/>
</dbReference>
<dbReference type="SUPFAM" id="SSF47598">
    <property type="entry name" value="Ribbon-helix-helix"/>
    <property type="match status" value="1"/>
</dbReference>
<dbReference type="AlphaFoldDB" id="A0A5B0EEJ3"/>